<dbReference type="HAMAP" id="MF_00253_B">
    <property type="entry name" value="Gly_tRNA_synth_B"/>
    <property type="match status" value="1"/>
</dbReference>
<feature type="binding site" evidence="8">
    <location>
        <begin position="205"/>
        <end position="210"/>
    </location>
    <ligand>
        <name>ATP</name>
        <dbReference type="ChEBI" id="CHEBI:30616"/>
    </ligand>
</feature>
<keyword evidence="3 8" id="KW-0436">Ligase</keyword>
<comment type="function">
    <text evidence="8">Catalyzes the attachment of glycine to tRNA(Gly).</text>
</comment>
<dbReference type="Pfam" id="PF03129">
    <property type="entry name" value="HGTP_anticodon"/>
    <property type="match status" value="1"/>
</dbReference>
<dbReference type="GO" id="GO:0004820">
    <property type="term" value="F:glycine-tRNA ligase activity"/>
    <property type="evidence" value="ECO:0007669"/>
    <property type="project" value="UniProtKB-UniRule"/>
</dbReference>
<keyword evidence="4 8" id="KW-0547">Nucleotide-binding</keyword>
<name>A0A5R8PBS1_9NOCA</name>
<dbReference type="GO" id="GO:0070062">
    <property type="term" value="C:extracellular exosome"/>
    <property type="evidence" value="ECO:0007669"/>
    <property type="project" value="UniProtKB-ARBA"/>
</dbReference>
<comment type="subunit">
    <text evidence="8">Homodimer.</text>
</comment>
<comment type="catalytic activity">
    <reaction evidence="8">
        <text>tRNA(Gly) + glycine + ATP = glycyl-tRNA(Gly) + AMP + diphosphate</text>
        <dbReference type="Rhea" id="RHEA:16013"/>
        <dbReference type="Rhea" id="RHEA-COMP:9664"/>
        <dbReference type="Rhea" id="RHEA-COMP:9683"/>
        <dbReference type="ChEBI" id="CHEBI:30616"/>
        <dbReference type="ChEBI" id="CHEBI:33019"/>
        <dbReference type="ChEBI" id="CHEBI:57305"/>
        <dbReference type="ChEBI" id="CHEBI:78442"/>
        <dbReference type="ChEBI" id="CHEBI:78522"/>
        <dbReference type="ChEBI" id="CHEBI:456215"/>
        <dbReference type="EC" id="6.1.1.14"/>
    </reaction>
</comment>
<keyword evidence="5 8" id="KW-0067">ATP-binding</keyword>
<feature type="domain" description="Aminoacyl-transfer RNA synthetases class-II family profile" evidence="9">
    <location>
        <begin position="8"/>
        <end position="365"/>
    </location>
</feature>
<dbReference type="CDD" id="cd00858">
    <property type="entry name" value="GlyRS_anticodon"/>
    <property type="match status" value="1"/>
</dbReference>
<dbReference type="InterPro" id="IPR004154">
    <property type="entry name" value="Anticodon-bd"/>
</dbReference>
<dbReference type="OrthoDB" id="9760853at2"/>
<evidence type="ECO:0000256" key="4">
    <source>
        <dbReference type="ARBA" id="ARBA00022741"/>
    </source>
</evidence>
<comment type="similarity">
    <text evidence="1 8">Belongs to the class-II aminoacyl-tRNA synthetase family.</text>
</comment>
<dbReference type="InterPro" id="IPR033731">
    <property type="entry name" value="GlyRS-like_core"/>
</dbReference>
<reference evidence="10 11" key="1">
    <citation type="submission" date="2019-05" db="EMBL/GenBank/DDBJ databases">
        <title>Genomes sequences of two Nocardia cyriacigeorgica environmental isolates, type strains Nocardia asteroides ATCC 19247 and Nocardia cyriacigeorgica DSM 44484.</title>
        <authorList>
            <person name="Vautrin F."/>
            <person name="Bergeron E."/>
            <person name="Dubost A."/>
            <person name="Abrouk D."/>
            <person name="Rodriguez Nava V."/>
            <person name="Pujic P."/>
        </authorList>
    </citation>
    <scope>NUCLEOTIDE SEQUENCE [LARGE SCALE GENOMIC DNA]</scope>
    <source>
        <strain evidence="10 11">EML 1456</strain>
    </source>
</reference>
<dbReference type="Proteomes" id="UP000308349">
    <property type="component" value="Unassembled WGS sequence"/>
</dbReference>
<dbReference type="InterPro" id="IPR022961">
    <property type="entry name" value="Gly_tRNA_ligase_bac"/>
</dbReference>
<feature type="binding site" evidence="8">
    <location>
        <begin position="326"/>
        <end position="329"/>
    </location>
    <ligand>
        <name>ATP</name>
        <dbReference type="ChEBI" id="CHEBI:30616"/>
    </ligand>
</feature>
<evidence type="ECO:0000256" key="6">
    <source>
        <dbReference type="ARBA" id="ARBA00022917"/>
    </source>
</evidence>
<evidence type="ECO:0000256" key="1">
    <source>
        <dbReference type="ARBA" id="ARBA00008226"/>
    </source>
</evidence>
<dbReference type="InterPro" id="IPR002315">
    <property type="entry name" value="tRNA-synt_gly"/>
</dbReference>
<dbReference type="SUPFAM" id="SSF52954">
    <property type="entry name" value="Class II aaRS ABD-related"/>
    <property type="match status" value="1"/>
</dbReference>
<evidence type="ECO:0000256" key="2">
    <source>
        <dbReference type="ARBA" id="ARBA00022490"/>
    </source>
</evidence>
<evidence type="ECO:0000256" key="7">
    <source>
        <dbReference type="ARBA" id="ARBA00023146"/>
    </source>
</evidence>
<dbReference type="GO" id="GO:0006426">
    <property type="term" value="P:glycyl-tRNA aminoacylation"/>
    <property type="evidence" value="ECO:0007669"/>
    <property type="project" value="UniProtKB-UniRule"/>
</dbReference>
<dbReference type="InterPro" id="IPR006195">
    <property type="entry name" value="aa-tRNA-synth_II"/>
</dbReference>
<feature type="binding site" evidence="8">
    <location>
        <position position="163"/>
    </location>
    <ligand>
        <name>substrate</name>
    </ligand>
</feature>
<protein>
    <recommendedName>
        <fullName evidence="8">Glycine--tRNA ligase</fullName>
        <ecNumber evidence="8">6.1.1.14</ecNumber>
    </recommendedName>
    <alternativeName>
        <fullName evidence="8">Glycyl-tRNA synthetase</fullName>
        <shortName evidence="8">GlyRS</shortName>
    </alternativeName>
</protein>
<dbReference type="GO" id="GO:0015966">
    <property type="term" value="P:diadenosine tetraphosphate biosynthetic process"/>
    <property type="evidence" value="ECO:0007669"/>
    <property type="project" value="UniProtKB-ARBA"/>
</dbReference>
<dbReference type="GO" id="GO:0046983">
    <property type="term" value="F:protein dimerization activity"/>
    <property type="evidence" value="ECO:0007669"/>
    <property type="project" value="UniProtKB-ARBA"/>
</dbReference>
<organism evidence="10 11">
    <name type="scientific">Nocardia cyriacigeorgica</name>
    <dbReference type="NCBI Taxonomy" id="135487"/>
    <lineage>
        <taxon>Bacteria</taxon>
        <taxon>Bacillati</taxon>
        <taxon>Actinomycetota</taxon>
        <taxon>Actinomycetes</taxon>
        <taxon>Mycobacteriales</taxon>
        <taxon>Nocardiaceae</taxon>
        <taxon>Nocardia</taxon>
    </lineage>
</organism>
<dbReference type="AlphaFoldDB" id="A0A5R8PBS1"/>
<keyword evidence="2 8" id="KW-0963">Cytoplasm</keyword>
<evidence type="ECO:0000313" key="10">
    <source>
        <dbReference type="EMBL" id="TLG08699.1"/>
    </source>
</evidence>
<comment type="caution">
    <text evidence="10">The sequence shown here is derived from an EMBL/GenBank/DDBJ whole genome shotgun (WGS) entry which is preliminary data.</text>
</comment>
<proteinExistence type="inferred from homology"/>
<dbReference type="InterPro" id="IPR002314">
    <property type="entry name" value="aa-tRNA-synt_IIb"/>
</dbReference>
<dbReference type="GO" id="GO:0005524">
    <property type="term" value="F:ATP binding"/>
    <property type="evidence" value="ECO:0007669"/>
    <property type="project" value="UniProtKB-UniRule"/>
</dbReference>
<dbReference type="FunFam" id="3.40.50.800:FF:000002">
    <property type="entry name" value="Glycine--tRNA ligase"/>
    <property type="match status" value="1"/>
</dbReference>
<evidence type="ECO:0000313" key="11">
    <source>
        <dbReference type="Proteomes" id="UP000308349"/>
    </source>
</evidence>
<evidence type="ECO:0000259" key="9">
    <source>
        <dbReference type="PROSITE" id="PS50862"/>
    </source>
</evidence>
<keyword evidence="6 8" id="KW-0648">Protein biosynthesis</keyword>
<dbReference type="InterPro" id="IPR027031">
    <property type="entry name" value="Gly-tRNA_synthase/POLG2"/>
</dbReference>
<dbReference type="GO" id="GO:0005829">
    <property type="term" value="C:cytosol"/>
    <property type="evidence" value="ECO:0007669"/>
    <property type="project" value="UniProtKB-ARBA"/>
</dbReference>
<feature type="binding site" evidence="8">
    <location>
        <begin position="282"/>
        <end position="283"/>
    </location>
    <ligand>
        <name>ATP</name>
        <dbReference type="ChEBI" id="CHEBI:30616"/>
    </ligand>
</feature>
<evidence type="ECO:0000256" key="8">
    <source>
        <dbReference type="HAMAP-Rule" id="MF_00253"/>
    </source>
</evidence>
<dbReference type="PRINTS" id="PR01043">
    <property type="entry name" value="TRNASYNTHGLY"/>
</dbReference>
<dbReference type="InterPro" id="IPR045864">
    <property type="entry name" value="aa-tRNA-synth_II/BPL/LPL"/>
</dbReference>
<gene>
    <name evidence="8" type="primary">glyQS</name>
    <name evidence="10" type="ORF">FEK35_17265</name>
</gene>
<dbReference type="SUPFAM" id="SSF55681">
    <property type="entry name" value="Class II aaRS and biotin synthetases"/>
    <property type="match status" value="1"/>
</dbReference>
<keyword evidence="7 8" id="KW-0030">Aminoacyl-tRNA synthetase</keyword>
<dbReference type="InterPro" id="IPR036621">
    <property type="entry name" value="Anticodon-bd_dom_sf"/>
</dbReference>
<dbReference type="Gene3D" id="3.40.50.800">
    <property type="entry name" value="Anticodon-binding domain"/>
    <property type="match status" value="1"/>
</dbReference>
<feature type="binding site" evidence="8">
    <location>
        <begin position="322"/>
        <end position="326"/>
    </location>
    <ligand>
        <name>substrate</name>
    </ligand>
</feature>
<dbReference type="GO" id="GO:1990742">
    <property type="term" value="C:microvesicle"/>
    <property type="evidence" value="ECO:0007669"/>
    <property type="project" value="UniProtKB-ARBA"/>
</dbReference>
<feature type="binding site" evidence="8">
    <location>
        <begin position="210"/>
        <end position="214"/>
    </location>
    <ligand>
        <name>substrate</name>
    </ligand>
</feature>
<dbReference type="CDD" id="cd00774">
    <property type="entry name" value="GlyRS-like_core"/>
    <property type="match status" value="1"/>
</dbReference>
<sequence>MAPKSKVDTVANLAKRRGLVYPCGEIYGGTKSAWDYGPLGVELKENIKKQWWRSMVTSREDVVGLDSSVILPRQVWEASGHVATFTDPLVESLHTHKRYRADHLLEAYEEKHGHPPVNGLADINDPETGQPGKWTEPRNFSGLLKTFLGPVDDEEGLHYLRPETAQGIFVNFANVMTTARKKPPFGIAQIGKSFRNEITPGNFIFRTREFEQMEMEFFVKPGEDAEWHKYWIDTRLAWYTDLGIDPDNLRLFEHPKEKLSHYSAGTTDIEYRFRFQGGEWGELEGIANRTDYDLKTHSEHSGTDLVYFDQNTKERYIPYVIEPAAGLTRSLMAFLVDAYAEDEAPNAKGGVDTRTVLRLDRRLAPVKAAVLPLSRNADLTPKAKDLAAQLRKYWNVEFDDAGAIGRRYRRQDEIGTPFCITVDFDTLDDQAVTIRERDSMAQERIALDQVEGYLAKHLLGA</sequence>
<dbReference type="GO" id="GO:0004081">
    <property type="term" value="F:bis(5'-nucleosyl)-tetraphosphatase (asymmetrical) activity"/>
    <property type="evidence" value="ECO:0007669"/>
    <property type="project" value="UniProtKB-ARBA"/>
</dbReference>
<feature type="binding site" evidence="8">
    <location>
        <begin position="195"/>
        <end position="197"/>
    </location>
    <ligand>
        <name>ATP</name>
        <dbReference type="ChEBI" id="CHEBI:30616"/>
    </ligand>
</feature>
<dbReference type="PROSITE" id="PS50862">
    <property type="entry name" value="AA_TRNA_LIGASE_II"/>
    <property type="match status" value="1"/>
</dbReference>
<accession>A0A5R8PBS1</accession>
<dbReference type="EC" id="6.1.1.14" evidence="8"/>
<dbReference type="PANTHER" id="PTHR10745:SF8">
    <property type="entry name" value="DNA POLYMERASE SUBUNIT GAMMA-2, MITOCHONDRIAL"/>
    <property type="match status" value="1"/>
</dbReference>
<evidence type="ECO:0000256" key="5">
    <source>
        <dbReference type="ARBA" id="ARBA00022840"/>
    </source>
</evidence>
<dbReference type="EMBL" id="VBUU01000017">
    <property type="protein sequence ID" value="TLG08699.1"/>
    <property type="molecule type" value="Genomic_DNA"/>
</dbReference>
<dbReference type="NCBIfam" id="NF003211">
    <property type="entry name" value="PRK04173.1"/>
    <property type="match status" value="1"/>
</dbReference>
<evidence type="ECO:0000256" key="3">
    <source>
        <dbReference type="ARBA" id="ARBA00022598"/>
    </source>
</evidence>
<dbReference type="PANTHER" id="PTHR10745">
    <property type="entry name" value="GLYCYL-TRNA SYNTHETASE/DNA POLYMERASE SUBUNIT GAMMA-2"/>
    <property type="match status" value="1"/>
</dbReference>
<feature type="binding site" evidence="8">
    <location>
        <position position="100"/>
    </location>
    <ligand>
        <name>substrate</name>
    </ligand>
</feature>
<comment type="subcellular location">
    <subcellularLocation>
        <location evidence="8">Cytoplasm</location>
    </subcellularLocation>
</comment>
<dbReference type="NCBIfam" id="TIGR00389">
    <property type="entry name" value="glyS_dimeric"/>
    <property type="match status" value="1"/>
</dbReference>
<dbReference type="Pfam" id="PF00587">
    <property type="entry name" value="tRNA-synt_2b"/>
    <property type="match status" value="1"/>
</dbReference>
<dbReference type="Gene3D" id="3.30.930.10">
    <property type="entry name" value="Bira Bifunctional Protein, Domain 2"/>
    <property type="match status" value="1"/>
</dbReference>